<dbReference type="InterPro" id="IPR011006">
    <property type="entry name" value="CheY-like_superfamily"/>
</dbReference>
<dbReference type="GO" id="GO:0000160">
    <property type="term" value="P:phosphorelay signal transduction system"/>
    <property type="evidence" value="ECO:0007669"/>
    <property type="project" value="InterPro"/>
</dbReference>
<feature type="modified residue" description="4-aspartylphosphate" evidence="1">
    <location>
        <position position="69"/>
    </location>
</feature>
<evidence type="ECO:0000313" key="3">
    <source>
        <dbReference type="EMBL" id="GIJ66912.1"/>
    </source>
</evidence>
<feature type="domain" description="Response regulatory" evidence="2">
    <location>
        <begin position="21"/>
        <end position="136"/>
    </location>
</feature>
<reference evidence="3" key="1">
    <citation type="submission" date="2021-01" db="EMBL/GenBank/DDBJ databases">
        <title>Whole genome shotgun sequence of Virgisporangium ochraceum NBRC 16418.</title>
        <authorList>
            <person name="Komaki H."/>
            <person name="Tamura T."/>
        </authorList>
    </citation>
    <scope>NUCLEOTIDE SEQUENCE</scope>
    <source>
        <strain evidence="3">NBRC 16418</strain>
    </source>
</reference>
<dbReference type="AlphaFoldDB" id="A0A8J4ECI1"/>
<keyword evidence="4" id="KW-1185">Reference proteome</keyword>
<sequence length="140" mass="14956">MTERGGRTGTAARPASGSRRPVALLVVGDLDGDRLSRRLDPHFNMIATTNLPAAVAVLGDVRLDFVLIDAALPDPAMMELITQVRVRQWLRDLPIICYGSAAPGSPVSRLAGLAAHDVIVEPVSTDELISRISAALPVRR</sequence>
<evidence type="ECO:0000259" key="2">
    <source>
        <dbReference type="PROSITE" id="PS50110"/>
    </source>
</evidence>
<protein>
    <recommendedName>
        <fullName evidence="2">Response regulatory domain-containing protein</fullName>
    </recommendedName>
</protein>
<accession>A0A8J4ECI1</accession>
<dbReference type="InterPro" id="IPR001789">
    <property type="entry name" value="Sig_transdc_resp-reg_receiver"/>
</dbReference>
<dbReference type="Proteomes" id="UP000635606">
    <property type="component" value="Unassembled WGS sequence"/>
</dbReference>
<keyword evidence="1" id="KW-0597">Phosphoprotein</keyword>
<proteinExistence type="predicted"/>
<dbReference type="PROSITE" id="PS50110">
    <property type="entry name" value="RESPONSE_REGULATORY"/>
    <property type="match status" value="1"/>
</dbReference>
<dbReference type="EMBL" id="BOPH01000022">
    <property type="protein sequence ID" value="GIJ66912.1"/>
    <property type="molecule type" value="Genomic_DNA"/>
</dbReference>
<evidence type="ECO:0000256" key="1">
    <source>
        <dbReference type="PROSITE-ProRule" id="PRU00169"/>
    </source>
</evidence>
<dbReference type="Gene3D" id="3.40.50.2300">
    <property type="match status" value="1"/>
</dbReference>
<name>A0A8J4ECI1_9ACTN</name>
<organism evidence="3 4">
    <name type="scientific">Virgisporangium ochraceum</name>
    <dbReference type="NCBI Taxonomy" id="65505"/>
    <lineage>
        <taxon>Bacteria</taxon>
        <taxon>Bacillati</taxon>
        <taxon>Actinomycetota</taxon>
        <taxon>Actinomycetes</taxon>
        <taxon>Micromonosporales</taxon>
        <taxon>Micromonosporaceae</taxon>
        <taxon>Virgisporangium</taxon>
    </lineage>
</organism>
<gene>
    <name evidence="3" type="ORF">Voc01_018290</name>
</gene>
<comment type="caution">
    <text evidence="3">The sequence shown here is derived from an EMBL/GenBank/DDBJ whole genome shotgun (WGS) entry which is preliminary data.</text>
</comment>
<evidence type="ECO:0000313" key="4">
    <source>
        <dbReference type="Proteomes" id="UP000635606"/>
    </source>
</evidence>
<dbReference type="SUPFAM" id="SSF52172">
    <property type="entry name" value="CheY-like"/>
    <property type="match status" value="1"/>
</dbReference>